<dbReference type="EMBL" id="QVEP01000004">
    <property type="protein sequence ID" value="RGB81721.1"/>
    <property type="molecule type" value="Genomic_DNA"/>
</dbReference>
<dbReference type="Pfam" id="PF14359">
    <property type="entry name" value="DUF4406"/>
    <property type="match status" value="1"/>
</dbReference>
<gene>
    <name evidence="1" type="ORF">DW070_02790</name>
</gene>
<name>A0A3E2TS79_9FIRM</name>
<proteinExistence type="predicted"/>
<comment type="caution">
    <text evidence="1">The sequence shown here is derived from an EMBL/GenBank/DDBJ whole genome shotgun (WGS) entry which is preliminary data.</text>
</comment>
<dbReference type="SUPFAM" id="SSF52309">
    <property type="entry name" value="N-(deoxy)ribosyltransferase-like"/>
    <property type="match status" value="1"/>
</dbReference>
<organism evidence="1 2">
    <name type="scientific">Coprococcus catus</name>
    <dbReference type="NCBI Taxonomy" id="116085"/>
    <lineage>
        <taxon>Bacteria</taxon>
        <taxon>Bacillati</taxon>
        <taxon>Bacillota</taxon>
        <taxon>Clostridia</taxon>
        <taxon>Lachnospirales</taxon>
        <taxon>Lachnospiraceae</taxon>
        <taxon>Coprococcus</taxon>
    </lineage>
</organism>
<sequence length="103" mass="11436">MKKLFISQPMRGKSDEEILAERQKAIEAAEKVIGEPVEVIDSFFEKAPVNAKPLWFLGKSLELLADADVAYFAPGWEGARGCKIENTCAIEYGIPVIEDYTAE</sequence>
<dbReference type="AlphaFoldDB" id="A0A3E2TS79"/>
<protein>
    <submittedName>
        <fullName evidence="1">DUF4406 domain-containing protein</fullName>
    </submittedName>
</protein>
<evidence type="ECO:0000313" key="1">
    <source>
        <dbReference type="EMBL" id="RGB81721.1"/>
    </source>
</evidence>
<accession>A0A3E2TS79</accession>
<evidence type="ECO:0000313" key="2">
    <source>
        <dbReference type="Proteomes" id="UP000260773"/>
    </source>
</evidence>
<reference evidence="1 2" key="1">
    <citation type="submission" date="2018-08" db="EMBL/GenBank/DDBJ databases">
        <title>A genome reference for cultivated species of the human gut microbiota.</title>
        <authorList>
            <person name="Zou Y."/>
            <person name="Xue W."/>
            <person name="Luo G."/>
        </authorList>
    </citation>
    <scope>NUCLEOTIDE SEQUENCE [LARGE SCALE GENOMIC DNA]</scope>
    <source>
        <strain evidence="1 2">AF45-17</strain>
    </source>
</reference>
<dbReference type="Proteomes" id="UP000260773">
    <property type="component" value="Unassembled WGS sequence"/>
</dbReference>
<dbReference type="InterPro" id="IPR025518">
    <property type="entry name" value="DUF4406"/>
</dbReference>